<dbReference type="CDD" id="cd01449">
    <property type="entry name" value="TST_Repeat_2"/>
    <property type="match status" value="1"/>
</dbReference>
<feature type="domain" description="Rhodanese" evidence="3">
    <location>
        <begin position="50"/>
        <end position="162"/>
    </location>
</feature>
<dbReference type="SUPFAM" id="SSF52821">
    <property type="entry name" value="Rhodanese/Cell cycle control phosphatase"/>
    <property type="match status" value="2"/>
</dbReference>
<organism evidence="4 5">
    <name type="scientific">Cohaesibacter marisflavi</name>
    <dbReference type="NCBI Taxonomy" id="655353"/>
    <lineage>
        <taxon>Bacteria</taxon>
        <taxon>Pseudomonadati</taxon>
        <taxon>Pseudomonadota</taxon>
        <taxon>Alphaproteobacteria</taxon>
        <taxon>Hyphomicrobiales</taxon>
        <taxon>Cohaesibacteraceae</taxon>
    </lineage>
</organism>
<keyword evidence="1" id="KW-0677">Repeat</keyword>
<dbReference type="PANTHER" id="PTHR43855:SF1">
    <property type="entry name" value="THIOSULFATE SULFURTRANSFERASE"/>
    <property type="match status" value="1"/>
</dbReference>
<evidence type="ECO:0000256" key="1">
    <source>
        <dbReference type="ARBA" id="ARBA00022737"/>
    </source>
</evidence>
<dbReference type="Proteomes" id="UP000199236">
    <property type="component" value="Unassembled WGS sequence"/>
</dbReference>
<keyword evidence="5" id="KW-1185">Reference proteome</keyword>
<evidence type="ECO:0000256" key="2">
    <source>
        <dbReference type="SAM" id="Phobius"/>
    </source>
</evidence>
<keyword evidence="2" id="KW-0812">Transmembrane</keyword>
<dbReference type="InterPro" id="IPR051126">
    <property type="entry name" value="Thiosulfate_sulfurtransferase"/>
</dbReference>
<keyword evidence="2" id="KW-1133">Transmembrane helix</keyword>
<dbReference type="EMBL" id="FOVR01000012">
    <property type="protein sequence ID" value="SFO76975.1"/>
    <property type="molecule type" value="Genomic_DNA"/>
</dbReference>
<feature type="transmembrane region" description="Helical" evidence="2">
    <location>
        <begin position="12"/>
        <end position="33"/>
    </location>
</feature>
<feature type="domain" description="Rhodanese" evidence="3">
    <location>
        <begin position="217"/>
        <end position="305"/>
    </location>
</feature>
<dbReference type="PROSITE" id="PS50206">
    <property type="entry name" value="RHODANESE_3"/>
    <property type="match status" value="2"/>
</dbReference>
<evidence type="ECO:0000313" key="4">
    <source>
        <dbReference type="EMBL" id="SFO76975.1"/>
    </source>
</evidence>
<gene>
    <name evidence="4" type="ORF">SAMN04488056_112129</name>
</gene>
<accession>A0A1I5JW31</accession>
<dbReference type="Pfam" id="PF00581">
    <property type="entry name" value="Rhodanese"/>
    <property type="match status" value="2"/>
</dbReference>
<protein>
    <submittedName>
        <fullName evidence="4">Thiosulfate/3-mercaptopyruvate sulfurtransferase</fullName>
    </submittedName>
</protein>
<evidence type="ECO:0000313" key="5">
    <source>
        <dbReference type="Proteomes" id="UP000199236"/>
    </source>
</evidence>
<dbReference type="STRING" id="655353.SAMN04488056_112129"/>
<reference evidence="4 5" key="1">
    <citation type="submission" date="2016-10" db="EMBL/GenBank/DDBJ databases">
        <authorList>
            <person name="de Groot N.N."/>
        </authorList>
    </citation>
    <scope>NUCLEOTIDE SEQUENCE [LARGE SCALE GENOMIC DNA]</scope>
    <source>
        <strain evidence="4 5">CGMCC 1.9157</strain>
    </source>
</reference>
<dbReference type="CDD" id="cd01448">
    <property type="entry name" value="TST_Repeat_1"/>
    <property type="match status" value="1"/>
</dbReference>
<dbReference type="AlphaFoldDB" id="A0A1I5JW31"/>
<dbReference type="PANTHER" id="PTHR43855">
    <property type="entry name" value="THIOSULFATE SULFURTRANSFERASE"/>
    <property type="match status" value="1"/>
</dbReference>
<dbReference type="SMART" id="SM00450">
    <property type="entry name" value="RHOD"/>
    <property type="match status" value="2"/>
</dbReference>
<name>A0A1I5JW31_9HYPH</name>
<dbReference type="InterPro" id="IPR036873">
    <property type="entry name" value="Rhodanese-like_dom_sf"/>
</dbReference>
<dbReference type="GO" id="GO:0016740">
    <property type="term" value="F:transferase activity"/>
    <property type="evidence" value="ECO:0007669"/>
    <property type="project" value="UniProtKB-KW"/>
</dbReference>
<sequence length="308" mass="34040">MNLKCHIKDPSIYLRAALSVCAGIVFSTITGVAQAATPLVSPQWLQTHYADENITILDLQPAEGYARVHILGAVNTDFNKWRQPKPKKGMSLPDTRYLIELIGSLGISKDTHVILAPIGVNANEMAIATRVYWTFKILGHKEISILDGGLIAYSELPEANWSKQPVPVNRVDYEAMADLSKAPEAAEILAEWKKGTSFVDYRSEGEFYGKVGGARPGTIPNSKNLPFDKLVEPIKGGQFLSLPEIKKIFTDRNIPMSGPQIAFCNSGHRASLGWFVSHELLGNKDVRLYDGSMAEWTKYPDYPIAIPK</sequence>
<dbReference type="InterPro" id="IPR001763">
    <property type="entry name" value="Rhodanese-like_dom"/>
</dbReference>
<dbReference type="Gene3D" id="3.40.250.10">
    <property type="entry name" value="Rhodanese-like domain"/>
    <property type="match status" value="2"/>
</dbReference>
<keyword evidence="4" id="KW-0670">Pyruvate</keyword>
<keyword evidence="2" id="KW-0472">Membrane</keyword>
<proteinExistence type="predicted"/>
<evidence type="ECO:0000259" key="3">
    <source>
        <dbReference type="PROSITE" id="PS50206"/>
    </source>
</evidence>
<dbReference type="OrthoDB" id="9781034at2"/>
<keyword evidence="4" id="KW-0808">Transferase</keyword>